<sequence>MEGKTDKYNKGALLSGPPGIGKTTSVYVVAAQCGFDVVEYNASDFRSRKSLRERVGDIINNSTFATSAQSYVKVLLLMDEVDGCDIGGVGEVIEMIKHTSSIPIVCTCNDRWHPKLRSLINYVEDIRFTRPPCNIVSNYLCERVLA</sequence>
<dbReference type="EMBL" id="GDHC01014223">
    <property type="protein sequence ID" value="JAQ04406.1"/>
    <property type="molecule type" value="Transcribed_RNA"/>
</dbReference>
<dbReference type="SMART" id="SM00382">
    <property type="entry name" value="AAA"/>
    <property type="match status" value="1"/>
</dbReference>
<dbReference type="AlphaFoldDB" id="A0A0A9Z276"/>
<dbReference type="CDD" id="cd00009">
    <property type="entry name" value="AAA"/>
    <property type="match status" value="1"/>
</dbReference>
<dbReference type="Pfam" id="PF00004">
    <property type="entry name" value="AAA"/>
    <property type="match status" value="1"/>
</dbReference>
<reference evidence="3" key="2">
    <citation type="submission" date="2014-07" db="EMBL/GenBank/DDBJ databases">
        <authorList>
            <person name="Hull J."/>
        </authorList>
    </citation>
    <scope>NUCLEOTIDE SEQUENCE</scope>
</reference>
<evidence type="ECO:0000256" key="1">
    <source>
        <dbReference type="ARBA" id="ARBA00022705"/>
    </source>
</evidence>
<feature type="domain" description="AAA+ ATPase" evidence="2">
    <location>
        <begin position="8"/>
        <end position="133"/>
    </location>
</feature>
<proteinExistence type="predicted"/>
<dbReference type="GO" id="GO:0005524">
    <property type="term" value="F:ATP binding"/>
    <property type="evidence" value="ECO:0007669"/>
    <property type="project" value="InterPro"/>
</dbReference>
<dbReference type="GO" id="GO:0005634">
    <property type="term" value="C:nucleus"/>
    <property type="evidence" value="ECO:0007669"/>
    <property type="project" value="TreeGrafter"/>
</dbReference>
<protein>
    <submittedName>
        <fullName evidence="3">Replication factor C subunit 1</fullName>
    </submittedName>
</protein>
<evidence type="ECO:0000313" key="3">
    <source>
        <dbReference type="EMBL" id="JAG39372.1"/>
    </source>
</evidence>
<dbReference type="InterPro" id="IPR003959">
    <property type="entry name" value="ATPase_AAA_core"/>
</dbReference>
<organism evidence="3">
    <name type="scientific">Lygus hesperus</name>
    <name type="common">Western plant bug</name>
    <dbReference type="NCBI Taxonomy" id="30085"/>
    <lineage>
        <taxon>Eukaryota</taxon>
        <taxon>Metazoa</taxon>
        <taxon>Ecdysozoa</taxon>
        <taxon>Arthropoda</taxon>
        <taxon>Hexapoda</taxon>
        <taxon>Insecta</taxon>
        <taxon>Pterygota</taxon>
        <taxon>Neoptera</taxon>
        <taxon>Paraneoptera</taxon>
        <taxon>Hemiptera</taxon>
        <taxon>Heteroptera</taxon>
        <taxon>Panheteroptera</taxon>
        <taxon>Cimicomorpha</taxon>
        <taxon>Miridae</taxon>
        <taxon>Mirini</taxon>
        <taxon>Lygus</taxon>
    </lineage>
</organism>
<accession>A0A0A9Z276</accession>
<evidence type="ECO:0000313" key="5">
    <source>
        <dbReference type="EMBL" id="JAQ04406.1"/>
    </source>
</evidence>
<evidence type="ECO:0000259" key="2">
    <source>
        <dbReference type="SMART" id="SM00382"/>
    </source>
</evidence>
<evidence type="ECO:0000313" key="4">
    <source>
        <dbReference type="EMBL" id="JAG39373.1"/>
    </source>
</evidence>
<dbReference type="EMBL" id="GBHO01004232">
    <property type="protein sequence ID" value="JAG39372.1"/>
    <property type="molecule type" value="Transcribed_RNA"/>
</dbReference>
<dbReference type="GO" id="GO:0003677">
    <property type="term" value="F:DNA binding"/>
    <property type="evidence" value="ECO:0007669"/>
    <property type="project" value="TreeGrafter"/>
</dbReference>
<dbReference type="Gene3D" id="3.40.50.300">
    <property type="entry name" value="P-loop containing nucleotide triphosphate hydrolases"/>
    <property type="match status" value="1"/>
</dbReference>
<dbReference type="GO" id="GO:0016887">
    <property type="term" value="F:ATP hydrolysis activity"/>
    <property type="evidence" value="ECO:0007669"/>
    <property type="project" value="InterPro"/>
</dbReference>
<dbReference type="PANTHER" id="PTHR23389">
    <property type="entry name" value="CHROMOSOME TRANSMISSION FIDELITY FACTOR 18"/>
    <property type="match status" value="1"/>
</dbReference>
<dbReference type="PANTHER" id="PTHR23389:SF6">
    <property type="entry name" value="REPLICATION FACTOR C SUBUNIT 1"/>
    <property type="match status" value="1"/>
</dbReference>
<dbReference type="SUPFAM" id="SSF52540">
    <property type="entry name" value="P-loop containing nucleoside triphosphate hydrolases"/>
    <property type="match status" value="1"/>
</dbReference>
<gene>
    <name evidence="3" type="primary">Gnf1_2</name>
    <name evidence="5" type="synonym">Gnf1_0</name>
    <name evidence="4" type="synonym">Gnf1_3</name>
    <name evidence="4" type="ORF">CM83_31059</name>
    <name evidence="3" type="ORF">CM83_31060</name>
    <name evidence="5" type="ORF">g.29418</name>
</gene>
<keyword evidence="1" id="KW-0235">DNA replication</keyword>
<dbReference type="InterPro" id="IPR003593">
    <property type="entry name" value="AAA+_ATPase"/>
</dbReference>
<name>A0A0A9Z276_LYGHE</name>
<dbReference type="EMBL" id="GBHO01004231">
    <property type="protein sequence ID" value="JAG39373.1"/>
    <property type="molecule type" value="Transcribed_RNA"/>
</dbReference>
<dbReference type="InterPro" id="IPR027417">
    <property type="entry name" value="P-loop_NTPase"/>
</dbReference>
<reference evidence="3" key="1">
    <citation type="journal article" date="2014" name="PLoS ONE">
        <title>Transcriptome-Based Identification of ABC Transporters in the Western Tarnished Plant Bug Lygus hesperus.</title>
        <authorList>
            <person name="Hull J.J."/>
            <person name="Chaney K."/>
            <person name="Geib S.M."/>
            <person name="Fabrick J.A."/>
            <person name="Brent C.S."/>
            <person name="Walsh D."/>
            <person name="Lavine L.C."/>
        </authorList>
    </citation>
    <scope>NUCLEOTIDE SEQUENCE</scope>
</reference>
<reference evidence="5" key="3">
    <citation type="journal article" date="2016" name="Gigascience">
        <title>De novo construction of an expanded transcriptome assembly for the western tarnished plant bug, Lygus hesperus.</title>
        <authorList>
            <person name="Tassone E.E."/>
            <person name="Geib S.M."/>
            <person name="Hall B."/>
            <person name="Fabrick J.A."/>
            <person name="Brent C.S."/>
            <person name="Hull J.J."/>
        </authorList>
    </citation>
    <scope>NUCLEOTIDE SEQUENCE</scope>
</reference>
<dbReference type="GO" id="GO:0006260">
    <property type="term" value="P:DNA replication"/>
    <property type="evidence" value="ECO:0007669"/>
    <property type="project" value="UniProtKB-KW"/>
</dbReference>